<reference evidence="3 4" key="1">
    <citation type="submission" date="2024-10" db="EMBL/GenBank/DDBJ databases">
        <title>The Natural Products Discovery Center: Release of the First 8490 Sequenced Strains for Exploring Actinobacteria Biosynthetic Diversity.</title>
        <authorList>
            <person name="Kalkreuter E."/>
            <person name="Kautsar S.A."/>
            <person name="Yang D."/>
            <person name="Bader C.D."/>
            <person name="Teijaro C.N."/>
            <person name="Fluegel L."/>
            <person name="Davis C.M."/>
            <person name="Simpson J.R."/>
            <person name="Lauterbach L."/>
            <person name="Steele A.D."/>
            <person name="Gui C."/>
            <person name="Meng S."/>
            <person name="Li G."/>
            <person name="Viehrig K."/>
            <person name="Ye F."/>
            <person name="Su P."/>
            <person name="Kiefer A.F."/>
            <person name="Nichols A."/>
            <person name="Cepeda A.J."/>
            <person name="Yan W."/>
            <person name="Fan B."/>
            <person name="Jiang Y."/>
            <person name="Adhikari A."/>
            <person name="Zheng C.-J."/>
            <person name="Schuster L."/>
            <person name="Cowan T.M."/>
            <person name="Smanski M.J."/>
            <person name="Chevrette M.G."/>
            <person name="De Carvalho L.P.S."/>
            <person name="Shen B."/>
        </authorList>
    </citation>
    <scope>NUCLEOTIDE SEQUENCE [LARGE SCALE GENOMIC DNA]</scope>
    <source>
        <strain evidence="3 4">NPDC012605</strain>
    </source>
</reference>
<feature type="compositionally biased region" description="Polar residues" evidence="1">
    <location>
        <begin position="45"/>
        <end position="59"/>
    </location>
</feature>
<accession>A0ABW6Y3T4</accession>
<dbReference type="EMBL" id="JBIBDZ010000047">
    <property type="protein sequence ID" value="MFF5924442.1"/>
    <property type="molecule type" value="Genomic_DNA"/>
</dbReference>
<comment type="caution">
    <text evidence="3">The sequence shown here is derived from an EMBL/GenBank/DDBJ whole genome shotgun (WGS) entry which is preliminary data.</text>
</comment>
<evidence type="ECO:0000256" key="1">
    <source>
        <dbReference type="SAM" id="MobiDB-lite"/>
    </source>
</evidence>
<evidence type="ECO:0000313" key="3">
    <source>
        <dbReference type="EMBL" id="MFF5924442.1"/>
    </source>
</evidence>
<sequence length="108" mass="11090">MKKIQNNTIQKKGLRKYNNKLIAVTISSLALVVPLAFGNAEADAAQTNDNSGQQKTVQSNENHGNGFLNGGLQGNKNNGGSADQSNAHEGNGILNGGAQGNKSNGGDA</sequence>
<proteinExistence type="predicted"/>
<organism evidence="3 4">
    <name type="scientific">Streptomyces flavochromogenes</name>
    <dbReference type="NCBI Taxonomy" id="68199"/>
    <lineage>
        <taxon>Bacteria</taxon>
        <taxon>Bacillati</taxon>
        <taxon>Actinomycetota</taxon>
        <taxon>Actinomycetes</taxon>
        <taxon>Kitasatosporales</taxon>
        <taxon>Streptomycetaceae</taxon>
        <taxon>Streptomyces</taxon>
    </lineage>
</organism>
<feature type="chain" id="PRO_5047306497" evidence="2">
    <location>
        <begin position="43"/>
        <end position="108"/>
    </location>
</feature>
<feature type="region of interest" description="Disordered" evidence="1">
    <location>
        <begin position="44"/>
        <end position="108"/>
    </location>
</feature>
<dbReference type="Proteomes" id="UP001602370">
    <property type="component" value="Unassembled WGS sequence"/>
</dbReference>
<keyword evidence="2" id="KW-0732">Signal</keyword>
<keyword evidence="4" id="KW-1185">Reference proteome</keyword>
<feature type="signal peptide" evidence="2">
    <location>
        <begin position="1"/>
        <end position="42"/>
    </location>
</feature>
<name>A0ABW6Y3T4_9ACTN</name>
<evidence type="ECO:0000256" key="2">
    <source>
        <dbReference type="SAM" id="SignalP"/>
    </source>
</evidence>
<feature type="non-terminal residue" evidence="3">
    <location>
        <position position="108"/>
    </location>
</feature>
<gene>
    <name evidence="3" type="ORF">ACFY8C_40295</name>
</gene>
<protein>
    <submittedName>
        <fullName evidence="3">Uncharacterized protein</fullName>
    </submittedName>
</protein>
<evidence type="ECO:0000313" key="4">
    <source>
        <dbReference type="Proteomes" id="UP001602370"/>
    </source>
</evidence>